<name>A0A9D4UC72_ADICA</name>
<dbReference type="InterPro" id="IPR050426">
    <property type="entry name" value="Glycosyltransferase_28"/>
</dbReference>
<accession>A0A9D4UC72</accession>
<dbReference type="Pfam" id="PF06722">
    <property type="entry name" value="EryCIII-like_C"/>
    <property type="match status" value="1"/>
</dbReference>
<organism evidence="2 3">
    <name type="scientific">Adiantum capillus-veneris</name>
    <name type="common">Maidenhair fern</name>
    <dbReference type="NCBI Taxonomy" id="13818"/>
    <lineage>
        <taxon>Eukaryota</taxon>
        <taxon>Viridiplantae</taxon>
        <taxon>Streptophyta</taxon>
        <taxon>Embryophyta</taxon>
        <taxon>Tracheophyta</taxon>
        <taxon>Polypodiopsida</taxon>
        <taxon>Polypodiidae</taxon>
        <taxon>Polypodiales</taxon>
        <taxon>Pteridineae</taxon>
        <taxon>Pteridaceae</taxon>
        <taxon>Vittarioideae</taxon>
        <taxon>Adiantum</taxon>
    </lineage>
</organism>
<evidence type="ECO:0000313" key="3">
    <source>
        <dbReference type="Proteomes" id="UP000886520"/>
    </source>
</evidence>
<comment type="caution">
    <text evidence="2">The sequence shown here is derived from an EMBL/GenBank/DDBJ whole genome shotgun (WGS) entry which is preliminary data.</text>
</comment>
<dbReference type="OrthoDB" id="5835829at2759"/>
<dbReference type="AlphaFoldDB" id="A0A9D4UC72"/>
<dbReference type="SUPFAM" id="SSF53756">
    <property type="entry name" value="UDP-Glycosyltransferase/glycogen phosphorylase"/>
    <property type="match status" value="1"/>
</dbReference>
<protein>
    <recommendedName>
        <fullName evidence="1">Erythromycin biosynthesis protein CIII-like C-terminal domain-containing protein</fullName>
    </recommendedName>
</protein>
<evidence type="ECO:0000313" key="2">
    <source>
        <dbReference type="EMBL" id="KAI5065210.1"/>
    </source>
</evidence>
<dbReference type="EMBL" id="JABFUD020000019">
    <property type="protein sequence ID" value="KAI5065210.1"/>
    <property type="molecule type" value="Genomic_DNA"/>
</dbReference>
<dbReference type="PANTHER" id="PTHR48050:SF11">
    <property type="entry name" value="GLYCOSYLTRANSFERASE"/>
    <property type="match status" value="1"/>
</dbReference>
<dbReference type="InterPro" id="IPR010610">
    <property type="entry name" value="EryCIII-like_C"/>
</dbReference>
<keyword evidence="3" id="KW-1185">Reference proteome</keyword>
<sequence length="492" mass="54846">MVQAVAAGLAEAKPHCLVFFITHLAHESLTKVLSASGVSFVSITSPPVLSASCLHRYITADDSVNTRPQSIQDVNVHPGIGWKLRIEELHRQECLIAVGNILNCEHQHGDHIIINFFALEGWHLAEVYQVPCAVAAPYVMPYSAPVSFERSFMKRHPLLYDKLKRRVPGTVGWEDVMHWMWPLFTDRWTEWRAKLHLSSCPLTDPVTDLPRVHNWPSEPLLLYGFSKHVVECPPYWPSTAHACGFWFLRERISDSEFQQSAYSELIAFLKESTISPIFFGLSSIGSMGLIDNPKGMLDVLGGVLRAADRYAILFTAAHAPLEAAVLDAANQDDRQTANDADEELQKEVLAVEKVLQQGIRLFGNRLFCMSGSLPYLWLFPKCSLIVHHGGSGTTAAALQSGIPQVICPFVLDQFYWAERMAWIAVAPEPLKKEYLVPPAHSETHIAVDKLLRAINEASSPRIRACAAELGEKIRNEDGVNVAVEALCRTMLI</sequence>
<evidence type="ECO:0000259" key="1">
    <source>
        <dbReference type="Pfam" id="PF06722"/>
    </source>
</evidence>
<dbReference type="GO" id="GO:0016757">
    <property type="term" value="F:glycosyltransferase activity"/>
    <property type="evidence" value="ECO:0007669"/>
    <property type="project" value="UniProtKB-ARBA"/>
</dbReference>
<dbReference type="Gene3D" id="3.40.50.2000">
    <property type="entry name" value="Glycogen Phosphorylase B"/>
    <property type="match status" value="2"/>
</dbReference>
<dbReference type="PANTHER" id="PTHR48050">
    <property type="entry name" value="STEROL 3-BETA-GLUCOSYLTRANSFERASE"/>
    <property type="match status" value="1"/>
</dbReference>
<proteinExistence type="predicted"/>
<gene>
    <name evidence="2" type="ORF">GOP47_0019905</name>
</gene>
<dbReference type="Proteomes" id="UP000886520">
    <property type="component" value="Chromosome 19"/>
</dbReference>
<feature type="domain" description="Erythromycin biosynthesis protein CIII-like C-terminal" evidence="1">
    <location>
        <begin position="371"/>
        <end position="421"/>
    </location>
</feature>
<reference evidence="2" key="1">
    <citation type="submission" date="2021-01" db="EMBL/GenBank/DDBJ databases">
        <title>Adiantum capillus-veneris genome.</title>
        <authorList>
            <person name="Fang Y."/>
            <person name="Liao Q."/>
        </authorList>
    </citation>
    <scope>NUCLEOTIDE SEQUENCE</scope>
    <source>
        <strain evidence="2">H3</strain>
        <tissue evidence="2">Leaf</tissue>
    </source>
</reference>